<evidence type="ECO:0000256" key="1">
    <source>
        <dbReference type="ARBA" id="ARBA00004496"/>
    </source>
</evidence>
<dbReference type="Proteomes" id="UP000826616">
    <property type="component" value="Chromosome"/>
</dbReference>
<protein>
    <submittedName>
        <fullName evidence="8">PTS glucose transporter subunit IIA</fullName>
    </submittedName>
    <submittedName>
        <fullName evidence="9">PTS system IIA component, Glc family</fullName>
    </submittedName>
</protein>
<dbReference type="GeneID" id="97140957"/>
<keyword evidence="5" id="KW-0598">Phosphotransferase system</keyword>
<dbReference type="GO" id="GO:0016301">
    <property type="term" value="F:kinase activity"/>
    <property type="evidence" value="ECO:0007669"/>
    <property type="project" value="UniProtKB-KW"/>
</dbReference>
<evidence type="ECO:0000313" key="9">
    <source>
        <dbReference type="EMBL" id="SDG85143.1"/>
    </source>
</evidence>
<evidence type="ECO:0000259" key="7">
    <source>
        <dbReference type="PROSITE" id="PS51093"/>
    </source>
</evidence>
<keyword evidence="2" id="KW-0813">Transport</keyword>
<dbReference type="AlphaFoldDB" id="A0A1G7XM69"/>
<keyword evidence="11" id="KW-1185">Reference proteome</keyword>
<reference evidence="8 11" key="2">
    <citation type="submission" date="2021-08" db="EMBL/GenBank/DDBJ databases">
        <title>Complete genome sequence of the strain Aneurinibacillus thermoaerophilus CCM 8960.</title>
        <authorList>
            <person name="Musilova J."/>
            <person name="Kourilova X."/>
            <person name="Pernicova I."/>
            <person name="Bezdicek M."/>
            <person name="Lengerova M."/>
            <person name="Obruca S."/>
            <person name="Sedlar K."/>
        </authorList>
    </citation>
    <scope>NUCLEOTIDE SEQUENCE [LARGE SCALE GENOMIC DNA]</scope>
    <source>
        <strain evidence="8 11">CCM 8960</strain>
    </source>
</reference>
<dbReference type="PANTHER" id="PTHR45008">
    <property type="entry name" value="PTS SYSTEM GLUCOSE-SPECIFIC EIIA COMPONENT"/>
    <property type="match status" value="1"/>
</dbReference>
<comment type="subcellular location">
    <subcellularLocation>
        <location evidence="1">Cytoplasm</location>
    </subcellularLocation>
</comment>
<dbReference type="EMBL" id="FNDE01000004">
    <property type="protein sequence ID" value="SDG85143.1"/>
    <property type="molecule type" value="Genomic_DNA"/>
</dbReference>
<reference evidence="9 10" key="1">
    <citation type="submission" date="2016-10" db="EMBL/GenBank/DDBJ databases">
        <authorList>
            <person name="de Groot N.N."/>
        </authorList>
    </citation>
    <scope>NUCLEOTIDE SEQUENCE [LARGE SCALE GENOMIC DNA]</scope>
    <source>
        <strain evidence="9 10">L 420-91</strain>
    </source>
</reference>
<evidence type="ECO:0000256" key="2">
    <source>
        <dbReference type="ARBA" id="ARBA00022448"/>
    </source>
</evidence>
<dbReference type="EMBL" id="CP080764">
    <property type="protein sequence ID" value="QYY43794.1"/>
    <property type="molecule type" value="Genomic_DNA"/>
</dbReference>
<dbReference type="Proteomes" id="UP000198956">
    <property type="component" value="Unassembled WGS sequence"/>
</dbReference>
<feature type="domain" description="PTS EIIA type-1" evidence="7">
    <location>
        <begin position="31"/>
        <end position="135"/>
    </location>
</feature>
<dbReference type="GO" id="GO:0005737">
    <property type="term" value="C:cytoplasm"/>
    <property type="evidence" value="ECO:0007669"/>
    <property type="project" value="UniProtKB-SubCell"/>
</dbReference>
<evidence type="ECO:0000313" key="11">
    <source>
        <dbReference type="Proteomes" id="UP000826616"/>
    </source>
</evidence>
<sequence length="163" mass="18202">MFKRWFGEKDTREVIMAPLHGEVVRIEEVPDPTFSKKMVGEGVAIIPKEGKVVSPVKGEVVQVFPTKHAVGLRSEKGVELLIHIGLETVFMQGEGFVAYVRAGDKVKVGDPLLEFSIDLVKEKAKSAITPIVIINPDRMDQIEMEWPKEAKMGETSIMKMKVK</sequence>
<evidence type="ECO:0000256" key="5">
    <source>
        <dbReference type="ARBA" id="ARBA00022683"/>
    </source>
</evidence>
<evidence type="ECO:0000256" key="4">
    <source>
        <dbReference type="ARBA" id="ARBA00022679"/>
    </source>
</evidence>
<dbReference type="FunFam" id="2.70.70.10:FF:000001">
    <property type="entry name" value="PTS system glucose-specific IIA component"/>
    <property type="match status" value="1"/>
</dbReference>
<keyword evidence="3 8" id="KW-0762">Sugar transport</keyword>
<dbReference type="Pfam" id="PF00358">
    <property type="entry name" value="PTS_EIIA_1"/>
    <property type="match status" value="1"/>
</dbReference>
<proteinExistence type="predicted"/>
<dbReference type="GO" id="GO:0009401">
    <property type="term" value="P:phosphoenolpyruvate-dependent sugar phosphotransferase system"/>
    <property type="evidence" value="ECO:0007669"/>
    <property type="project" value="UniProtKB-KW"/>
</dbReference>
<name>A0A1G7XM69_ANETH</name>
<accession>A0A1G7XM69</accession>
<keyword evidence="4" id="KW-0808">Transferase</keyword>
<evidence type="ECO:0000313" key="10">
    <source>
        <dbReference type="Proteomes" id="UP000198956"/>
    </source>
</evidence>
<evidence type="ECO:0000256" key="6">
    <source>
        <dbReference type="ARBA" id="ARBA00022777"/>
    </source>
</evidence>
<keyword evidence="6" id="KW-0418">Kinase</keyword>
<dbReference type="OrthoDB" id="92465at2"/>
<dbReference type="Gene3D" id="2.70.70.10">
    <property type="entry name" value="Glucose Permease (Domain IIA)"/>
    <property type="match status" value="1"/>
</dbReference>
<dbReference type="PROSITE" id="PS00371">
    <property type="entry name" value="PTS_EIIA_TYPE_1_HIS"/>
    <property type="match status" value="1"/>
</dbReference>
<dbReference type="PANTHER" id="PTHR45008:SF1">
    <property type="entry name" value="PTS SYSTEM GLUCOSE-SPECIFIC EIIA COMPONENT"/>
    <property type="match status" value="1"/>
</dbReference>
<evidence type="ECO:0000313" key="8">
    <source>
        <dbReference type="EMBL" id="QYY43794.1"/>
    </source>
</evidence>
<dbReference type="InterPro" id="IPR011055">
    <property type="entry name" value="Dup_hybrid_motif"/>
</dbReference>
<gene>
    <name evidence="8" type="ORF">K3F53_06200</name>
    <name evidence="9" type="ORF">SAMN04489735_100459</name>
</gene>
<organism evidence="9 10">
    <name type="scientific">Aneurinibacillus thermoaerophilus</name>
    <dbReference type="NCBI Taxonomy" id="143495"/>
    <lineage>
        <taxon>Bacteria</taxon>
        <taxon>Bacillati</taxon>
        <taxon>Bacillota</taxon>
        <taxon>Bacilli</taxon>
        <taxon>Bacillales</taxon>
        <taxon>Paenibacillaceae</taxon>
        <taxon>Aneurinibacillus group</taxon>
        <taxon>Aneurinibacillus</taxon>
    </lineage>
</organism>
<dbReference type="InterPro" id="IPR001127">
    <property type="entry name" value="PTS_EIIA_1_perm"/>
</dbReference>
<dbReference type="SUPFAM" id="SSF51261">
    <property type="entry name" value="Duplicated hybrid motif"/>
    <property type="match status" value="1"/>
</dbReference>
<dbReference type="InterPro" id="IPR050890">
    <property type="entry name" value="PTS_EIIA_component"/>
</dbReference>
<dbReference type="PROSITE" id="PS51093">
    <property type="entry name" value="PTS_EIIA_TYPE_1"/>
    <property type="match status" value="1"/>
</dbReference>
<dbReference type="RefSeq" id="WP_057899362.1">
    <property type="nucleotide sequence ID" value="NZ_CP080764.1"/>
</dbReference>
<evidence type="ECO:0000256" key="3">
    <source>
        <dbReference type="ARBA" id="ARBA00022597"/>
    </source>
</evidence>
<dbReference type="NCBIfam" id="TIGR00830">
    <property type="entry name" value="PTBA"/>
    <property type="match status" value="1"/>
</dbReference>